<gene>
    <name evidence="3" type="ORF">ABXR19_10230</name>
</gene>
<proteinExistence type="predicted"/>
<keyword evidence="1" id="KW-0812">Transmembrane</keyword>
<keyword evidence="1" id="KW-1133">Transmembrane helix</keyword>
<dbReference type="Pfam" id="PF14257">
    <property type="entry name" value="DUF4349"/>
    <property type="match status" value="1"/>
</dbReference>
<sequence>MMRKLVCGVFAVLVLTACGNKQEFSGEMAKSAVAPMQARSAAADGAGAAAEAEAAVPRHIELRHIVVIEVAADKLEGVWRERLEACKLPACEVVAAGIENQRGDLGTANLSLRIVPAQAGGLLDTLRGLGKLAQHQMSQTDRTNEVVDIQARLNNQKALRDRLRALVASRNVAKLSELLEVERELARVQTEIDSAEGQMRATLAVTKKTSFDINFRTPASIARPGSWEPIRNAWNNLGRVFADSLAALMYFVAGGLPWFVIGGVVFWGLRRLWRLRRARRDSKPA</sequence>
<protein>
    <submittedName>
        <fullName evidence="3">DUF4349 domain-containing protein</fullName>
    </submittedName>
</protein>
<evidence type="ECO:0000259" key="2">
    <source>
        <dbReference type="Pfam" id="PF14257"/>
    </source>
</evidence>
<comment type="caution">
    <text evidence="3">The sequence shown here is derived from an EMBL/GenBank/DDBJ whole genome shotgun (WGS) entry which is preliminary data.</text>
</comment>
<accession>A0ABV2TKW9</accession>
<feature type="domain" description="DUF4349" evidence="2">
    <location>
        <begin position="68"/>
        <end position="270"/>
    </location>
</feature>
<evidence type="ECO:0000313" key="3">
    <source>
        <dbReference type="EMBL" id="MET7014564.1"/>
    </source>
</evidence>
<keyword evidence="1" id="KW-0472">Membrane</keyword>
<dbReference type="InterPro" id="IPR025645">
    <property type="entry name" value="DUF4349"/>
</dbReference>
<organism evidence="3 4">
    <name type="scientific">Uliginosibacterium flavum</name>
    <dbReference type="NCBI Taxonomy" id="1396831"/>
    <lineage>
        <taxon>Bacteria</taxon>
        <taxon>Pseudomonadati</taxon>
        <taxon>Pseudomonadota</taxon>
        <taxon>Betaproteobacteria</taxon>
        <taxon>Rhodocyclales</taxon>
        <taxon>Zoogloeaceae</taxon>
        <taxon>Uliginosibacterium</taxon>
    </lineage>
</organism>
<name>A0ABV2TKW9_9RHOO</name>
<dbReference type="RefSeq" id="WP_354601022.1">
    <property type="nucleotide sequence ID" value="NZ_JBEWZI010000009.1"/>
</dbReference>
<dbReference type="EMBL" id="JBEWZI010000009">
    <property type="protein sequence ID" value="MET7014564.1"/>
    <property type="molecule type" value="Genomic_DNA"/>
</dbReference>
<evidence type="ECO:0000313" key="4">
    <source>
        <dbReference type="Proteomes" id="UP001549691"/>
    </source>
</evidence>
<reference evidence="3 4" key="1">
    <citation type="submission" date="2024-07" db="EMBL/GenBank/DDBJ databases">
        <title>Uliginosibacterium flavum JJ3220;KACC:17644.</title>
        <authorList>
            <person name="Kim M.K."/>
        </authorList>
    </citation>
    <scope>NUCLEOTIDE SEQUENCE [LARGE SCALE GENOMIC DNA]</scope>
    <source>
        <strain evidence="3 4">KACC:17644</strain>
    </source>
</reference>
<feature type="transmembrane region" description="Helical" evidence="1">
    <location>
        <begin position="247"/>
        <end position="269"/>
    </location>
</feature>
<dbReference type="PROSITE" id="PS51257">
    <property type="entry name" value="PROKAR_LIPOPROTEIN"/>
    <property type="match status" value="1"/>
</dbReference>
<keyword evidence="4" id="KW-1185">Reference proteome</keyword>
<dbReference type="Proteomes" id="UP001549691">
    <property type="component" value="Unassembled WGS sequence"/>
</dbReference>
<evidence type="ECO:0000256" key="1">
    <source>
        <dbReference type="SAM" id="Phobius"/>
    </source>
</evidence>